<sequence>METKRLSMNTSLKNARIFDEDSWESDNVGFMIKKEPNVDDVLNHNEEAKHSFKNIVVKQEPEEVKEFKKSALVEHDVQVEQNIEKEHDCSSEKIKTIKNECDQPDYEETGVKLDVTPMKQCFVNEDTNPSPFNKEMFKNFSLDSPGLKNSVFGPIKSEFEVDVKRSVFKSDSTSSDESQESEQETEEFQKRRPIRERLGPKVDDNEIPTKSSVKRRLGSELEHNTLPIKKPRREIESDPEVLFRRQKQIDYGKNTLGYDNYIKIIPRTERTQDDPQTPNKFVKYSRRGWDGLVKQWRLRLHKYDPEES</sequence>
<organism evidence="5 6">
    <name type="scientific">Phaedon cochleariae</name>
    <name type="common">Mustard beetle</name>
    <dbReference type="NCBI Taxonomy" id="80249"/>
    <lineage>
        <taxon>Eukaryota</taxon>
        <taxon>Metazoa</taxon>
        <taxon>Ecdysozoa</taxon>
        <taxon>Arthropoda</taxon>
        <taxon>Hexapoda</taxon>
        <taxon>Insecta</taxon>
        <taxon>Pterygota</taxon>
        <taxon>Neoptera</taxon>
        <taxon>Endopterygota</taxon>
        <taxon>Coleoptera</taxon>
        <taxon>Polyphaga</taxon>
        <taxon>Cucujiformia</taxon>
        <taxon>Chrysomeloidea</taxon>
        <taxon>Chrysomelidae</taxon>
        <taxon>Chrysomelinae</taxon>
        <taxon>Chrysomelini</taxon>
        <taxon>Phaedon</taxon>
    </lineage>
</organism>
<dbReference type="GO" id="GO:0005737">
    <property type="term" value="C:cytoplasm"/>
    <property type="evidence" value="ECO:0007669"/>
    <property type="project" value="TreeGrafter"/>
</dbReference>
<dbReference type="FunFam" id="1.10.8.1120:FF:000001">
    <property type="entry name" value="Histone RNA hairpin-binding protein-like"/>
    <property type="match status" value="1"/>
</dbReference>
<dbReference type="GO" id="GO:0006398">
    <property type="term" value="P:mRNA 3'-end processing by stem-loop binding and cleavage"/>
    <property type="evidence" value="ECO:0007669"/>
    <property type="project" value="TreeGrafter"/>
</dbReference>
<feature type="domain" description="Histone RNA hairpin-binding protein RNA-binding" evidence="4">
    <location>
        <begin position="238"/>
        <end position="305"/>
    </location>
</feature>
<dbReference type="InterPro" id="IPR029344">
    <property type="entry name" value="SLBP_RNA_bind"/>
</dbReference>
<feature type="compositionally biased region" description="Acidic residues" evidence="3">
    <location>
        <begin position="177"/>
        <end position="186"/>
    </location>
</feature>
<dbReference type="PANTHER" id="PTHR17408:SF0">
    <property type="entry name" value="HISTONE RNA HAIRPIN-BINDING PROTEIN"/>
    <property type="match status" value="1"/>
</dbReference>
<dbReference type="GO" id="GO:0071207">
    <property type="term" value="F:histone pre-mRNA stem-loop binding"/>
    <property type="evidence" value="ECO:0007669"/>
    <property type="project" value="TreeGrafter"/>
</dbReference>
<evidence type="ECO:0000256" key="3">
    <source>
        <dbReference type="SAM" id="MobiDB-lite"/>
    </source>
</evidence>
<feature type="region of interest" description="Disordered" evidence="3">
    <location>
        <begin position="168"/>
        <end position="214"/>
    </location>
</feature>
<dbReference type="InterPro" id="IPR026502">
    <property type="entry name" value="SLBP1/SLBP2"/>
</dbReference>
<dbReference type="GO" id="GO:0051028">
    <property type="term" value="P:mRNA transport"/>
    <property type="evidence" value="ECO:0007669"/>
    <property type="project" value="TreeGrafter"/>
</dbReference>
<keyword evidence="2" id="KW-0694">RNA-binding</keyword>
<evidence type="ECO:0000256" key="2">
    <source>
        <dbReference type="ARBA" id="ARBA00022884"/>
    </source>
</evidence>
<evidence type="ECO:0000259" key="4">
    <source>
        <dbReference type="Pfam" id="PF15247"/>
    </source>
</evidence>
<dbReference type="Proteomes" id="UP001153737">
    <property type="component" value="Chromosome 12"/>
</dbReference>
<dbReference type="PANTHER" id="PTHR17408">
    <property type="entry name" value="HISTONE RNA HAIRPIN-BINDING PROTEIN"/>
    <property type="match status" value="1"/>
</dbReference>
<proteinExistence type="inferred from homology"/>
<protein>
    <recommendedName>
        <fullName evidence="4">Histone RNA hairpin-binding protein RNA-binding domain-containing protein</fullName>
    </recommendedName>
</protein>
<gene>
    <name evidence="5" type="ORF">PHAECO_LOCUS3078</name>
</gene>
<dbReference type="InterPro" id="IPR038294">
    <property type="entry name" value="SLBP_RNA_bind_sf"/>
</dbReference>
<dbReference type="Pfam" id="PF15247">
    <property type="entry name" value="SLBP_RNA_bind"/>
    <property type="match status" value="1"/>
</dbReference>
<reference evidence="5" key="1">
    <citation type="submission" date="2022-01" db="EMBL/GenBank/DDBJ databases">
        <authorList>
            <person name="King R."/>
        </authorList>
    </citation>
    <scope>NUCLEOTIDE SEQUENCE</scope>
</reference>
<name>A0A9P0GQI8_PHACE</name>
<dbReference type="GO" id="GO:0003729">
    <property type="term" value="F:mRNA binding"/>
    <property type="evidence" value="ECO:0007669"/>
    <property type="project" value="InterPro"/>
</dbReference>
<comment type="similarity">
    <text evidence="1">Belongs to the SLBP family.</text>
</comment>
<dbReference type="GO" id="GO:0071204">
    <property type="term" value="C:histone pre-mRNA 3'end processing complex"/>
    <property type="evidence" value="ECO:0007669"/>
    <property type="project" value="TreeGrafter"/>
</dbReference>
<reference evidence="5" key="2">
    <citation type="submission" date="2022-10" db="EMBL/GenBank/DDBJ databases">
        <authorList>
            <consortium name="ENA_rothamsted_submissions"/>
            <consortium name="culmorum"/>
            <person name="King R."/>
        </authorList>
    </citation>
    <scope>NUCLEOTIDE SEQUENCE</scope>
</reference>
<feature type="compositionally biased region" description="Basic and acidic residues" evidence="3">
    <location>
        <begin position="187"/>
        <end position="204"/>
    </location>
</feature>
<dbReference type="Gene3D" id="1.10.8.1120">
    <property type="entry name" value="Histone RNA hairpin-binding protein RNA-binding domain"/>
    <property type="match status" value="1"/>
</dbReference>
<evidence type="ECO:0000256" key="1">
    <source>
        <dbReference type="ARBA" id="ARBA00006151"/>
    </source>
</evidence>
<evidence type="ECO:0000313" key="5">
    <source>
        <dbReference type="EMBL" id="CAH1118955.1"/>
    </source>
</evidence>
<dbReference type="OrthoDB" id="265795at2759"/>
<dbReference type="AlphaFoldDB" id="A0A9P0GQI8"/>
<dbReference type="GO" id="GO:0007076">
    <property type="term" value="P:mitotic chromosome condensation"/>
    <property type="evidence" value="ECO:0007669"/>
    <property type="project" value="UniProtKB-ARBA"/>
</dbReference>
<evidence type="ECO:0000313" key="6">
    <source>
        <dbReference type="Proteomes" id="UP001153737"/>
    </source>
</evidence>
<dbReference type="EMBL" id="OU896718">
    <property type="protein sequence ID" value="CAH1118955.1"/>
    <property type="molecule type" value="Genomic_DNA"/>
</dbReference>
<keyword evidence="6" id="KW-1185">Reference proteome</keyword>
<accession>A0A9P0GQI8</accession>